<dbReference type="EMBL" id="QGNW01001619">
    <property type="protein sequence ID" value="RVW34935.1"/>
    <property type="molecule type" value="Genomic_DNA"/>
</dbReference>
<evidence type="ECO:0000256" key="4">
    <source>
        <dbReference type="ARBA" id="ARBA00023163"/>
    </source>
</evidence>
<name>A0A438DHI1_VITVI</name>
<evidence type="ECO:0000256" key="1">
    <source>
        <dbReference type="ARBA" id="ARBA00004123"/>
    </source>
</evidence>
<dbReference type="PANTHER" id="PTHR11945">
    <property type="entry name" value="MADS BOX PROTEIN"/>
    <property type="match status" value="1"/>
</dbReference>
<evidence type="ECO:0000259" key="7">
    <source>
        <dbReference type="PROSITE" id="PS50066"/>
    </source>
</evidence>
<feature type="domain" description="MADS-box" evidence="7">
    <location>
        <begin position="1"/>
        <end position="61"/>
    </location>
</feature>
<gene>
    <name evidence="8" type="primary">AGL62_21</name>
    <name evidence="9" type="synonym">AGL62_2</name>
    <name evidence="9" type="ORF">CK203_036549</name>
    <name evidence="8" type="ORF">CK203_104898</name>
</gene>
<keyword evidence="4" id="KW-0804">Transcription</keyword>
<dbReference type="InterPro" id="IPR036879">
    <property type="entry name" value="TF_MADSbox_sf"/>
</dbReference>
<proteinExistence type="predicted"/>
<evidence type="ECO:0000256" key="5">
    <source>
        <dbReference type="ARBA" id="ARBA00023242"/>
    </source>
</evidence>
<dbReference type="SMR" id="A0A438DHI1"/>
<comment type="subcellular location">
    <subcellularLocation>
        <location evidence="1">Nucleus</location>
    </subcellularLocation>
</comment>
<protein>
    <submittedName>
        <fullName evidence="8">Agamous-like MADS-box protein AGL62</fullName>
    </submittedName>
</protein>
<evidence type="ECO:0000313" key="10">
    <source>
        <dbReference type="Proteomes" id="UP000288805"/>
    </source>
</evidence>
<keyword evidence="5" id="KW-0539">Nucleus</keyword>
<dbReference type="PANTHER" id="PTHR11945:SF775">
    <property type="entry name" value="MADS-BOX DOMAIN-CONTAINING PROTEIN"/>
    <property type="match status" value="1"/>
</dbReference>
<feature type="region of interest" description="Disordered" evidence="6">
    <location>
        <begin position="211"/>
        <end position="231"/>
    </location>
</feature>
<keyword evidence="3" id="KW-0238">DNA-binding</keyword>
<dbReference type="GO" id="GO:0003677">
    <property type="term" value="F:DNA binding"/>
    <property type="evidence" value="ECO:0007669"/>
    <property type="project" value="UniProtKB-KW"/>
</dbReference>
<dbReference type="GO" id="GO:0005634">
    <property type="term" value="C:nucleus"/>
    <property type="evidence" value="ECO:0007669"/>
    <property type="project" value="UniProtKB-SubCell"/>
</dbReference>
<evidence type="ECO:0000313" key="9">
    <source>
        <dbReference type="EMBL" id="RVW89934.1"/>
    </source>
</evidence>
<dbReference type="GO" id="GO:0046983">
    <property type="term" value="F:protein dimerization activity"/>
    <property type="evidence" value="ECO:0007669"/>
    <property type="project" value="InterPro"/>
</dbReference>
<organism evidence="8 10">
    <name type="scientific">Vitis vinifera</name>
    <name type="common">Grape</name>
    <dbReference type="NCBI Taxonomy" id="29760"/>
    <lineage>
        <taxon>Eukaryota</taxon>
        <taxon>Viridiplantae</taxon>
        <taxon>Streptophyta</taxon>
        <taxon>Embryophyta</taxon>
        <taxon>Tracheophyta</taxon>
        <taxon>Spermatophyta</taxon>
        <taxon>Magnoliopsida</taxon>
        <taxon>eudicotyledons</taxon>
        <taxon>Gunneridae</taxon>
        <taxon>Pentapetalae</taxon>
        <taxon>rosids</taxon>
        <taxon>Vitales</taxon>
        <taxon>Vitaceae</taxon>
        <taxon>Viteae</taxon>
        <taxon>Vitis</taxon>
    </lineage>
</organism>
<evidence type="ECO:0000256" key="3">
    <source>
        <dbReference type="ARBA" id="ARBA00023125"/>
    </source>
</evidence>
<accession>A0A438DHI1</accession>
<dbReference type="FunFam" id="3.40.1810.10:FF:000006">
    <property type="entry name" value="Agamous-like MADS-box protein AGL62"/>
    <property type="match status" value="1"/>
</dbReference>
<dbReference type="SUPFAM" id="SSF55455">
    <property type="entry name" value="SRF-like"/>
    <property type="match status" value="1"/>
</dbReference>
<dbReference type="Pfam" id="PF00319">
    <property type="entry name" value="SRF-TF"/>
    <property type="match status" value="1"/>
</dbReference>
<dbReference type="EMBL" id="QGNW01000159">
    <property type="protein sequence ID" value="RVW89934.1"/>
    <property type="molecule type" value="Genomic_DNA"/>
</dbReference>
<dbReference type="AlphaFoldDB" id="A0A438DHI1"/>
<dbReference type="Gene3D" id="3.40.1810.10">
    <property type="entry name" value="Transcription factor, MADS-box"/>
    <property type="match status" value="1"/>
</dbReference>
<evidence type="ECO:0000256" key="6">
    <source>
        <dbReference type="SAM" id="MobiDB-lite"/>
    </source>
</evidence>
<dbReference type="Proteomes" id="UP000288805">
    <property type="component" value="Unassembled WGS sequence"/>
</dbReference>
<evidence type="ECO:0000313" key="8">
    <source>
        <dbReference type="EMBL" id="RVW34935.1"/>
    </source>
</evidence>
<dbReference type="Gramene" id="Vitis10g01203.t01">
    <property type="protein sequence ID" value="Vitis10g01203.t01.CDS"/>
    <property type="gene ID" value="Vitis10g01203"/>
</dbReference>
<reference evidence="8 10" key="1">
    <citation type="journal article" date="2018" name="PLoS Genet.">
        <title>Population sequencing reveals clonal diversity and ancestral inbreeding in the grapevine cultivar Chardonnay.</title>
        <authorList>
            <person name="Roach M.J."/>
            <person name="Johnson D.L."/>
            <person name="Bohlmann J."/>
            <person name="van Vuuren H.J."/>
            <person name="Jones S.J."/>
            <person name="Pretorius I.S."/>
            <person name="Schmidt S.A."/>
            <person name="Borneman A.R."/>
        </authorList>
    </citation>
    <scope>NUCLEOTIDE SEQUENCE [LARGE SCALE GENOMIC DNA]</scope>
    <source>
        <strain evidence="10">cv. Chardonnay</strain>
        <strain evidence="8">I10V1</strain>
        <tissue evidence="8">Leaf</tissue>
    </source>
</reference>
<sequence length="267" mass="29694">MGRKKIEIKKIEKKKALEVTFSKRRTGLFKKVGDLCSLCGVEATVIVFSPAGRPFVFGHPSADSVIDRFVHQEPHSSASMGCGKRQCLGAPEMLQVGGEREEAPAMGNREDGFWWAGGGQGNERGQRQCLGVPERPEVGREREEAAVIGDGKAGFWWDAPIENMGLSELERFKASIEEFREKVADRVEEMTMMMMESGPSNAMAEYATPPGPQPQHQFQCQPHEHDSSPLLDGVPYGFASPTVSNLDIDFDIDIDFDFDFEFDEVLF</sequence>
<evidence type="ECO:0000256" key="2">
    <source>
        <dbReference type="ARBA" id="ARBA00023015"/>
    </source>
</evidence>
<keyword evidence="2" id="KW-0805">Transcription regulation</keyword>
<dbReference type="SMART" id="SM00432">
    <property type="entry name" value="MADS"/>
    <property type="match status" value="1"/>
</dbReference>
<dbReference type="PROSITE" id="PS50066">
    <property type="entry name" value="MADS_BOX_2"/>
    <property type="match status" value="1"/>
</dbReference>
<dbReference type="PRINTS" id="PR00404">
    <property type="entry name" value="MADSDOMAIN"/>
</dbReference>
<dbReference type="InterPro" id="IPR002100">
    <property type="entry name" value="TF_MADSbox"/>
</dbReference>
<comment type="caution">
    <text evidence="8">The sequence shown here is derived from an EMBL/GenBank/DDBJ whole genome shotgun (WGS) entry which is preliminary data.</text>
</comment>